<evidence type="ECO:0000256" key="1">
    <source>
        <dbReference type="ARBA" id="ARBA00022908"/>
    </source>
</evidence>
<evidence type="ECO:0000256" key="2">
    <source>
        <dbReference type="ARBA" id="ARBA00023125"/>
    </source>
</evidence>
<dbReference type="GO" id="GO:0003677">
    <property type="term" value="F:DNA binding"/>
    <property type="evidence" value="ECO:0007669"/>
    <property type="project" value="UniProtKB-KW"/>
</dbReference>
<proteinExistence type="predicted"/>
<accession>A0A1G2HS18</accession>
<dbReference type="InterPro" id="IPR050639">
    <property type="entry name" value="SSR_resolvase"/>
</dbReference>
<keyword evidence="1" id="KW-0229">DNA integration</keyword>
<feature type="coiled-coil region" evidence="6">
    <location>
        <begin position="376"/>
        <end position="431"/>
    </location>
</feature>
<keyword evidence="3" id="KW-0233">DNA recombination</keyword>
<dbReference type="InterPro" id="IPR036162">
    <property type="entry name" value="Resolvase-like_N_sf"/>
</dbReference>
<feature type="domain" description="Resolvase/invertase-type recombinase catalytic" evidence="7">
    <location>
        <begin position="3"/>
        <end position="150"/>
    </location>
</feature>
<evidence type="ECO:0000313" key="9">
    <source>
        <dbReference type="Proteomes" id="UP000178774"/>
    </source>
</evidence>
<name>A0A1G2HS18_9BACT</name>
<evidence type="ECO:0000313" key="8">
    <source>
        <dbReference type="EMBL" id="OGZ65189.1"/>
    </source>
</evidence>
<reference evidence="8 9" key="1">
    <citation type="journal article" date="2016" name="Nat. Commun.">
        <title>Thousands of microbial genomes shed light on interconnected biogeochemical processes in an aquifer system.</title>
        <authorList>
            <person name="Anantharaman K."/>
            <person name="Brown C.T."/>
            <person name="Hug L.A."/>
            <person name="Sharon I."/>
            <person name="Castelle C.J."/>
            <person name="Probst A.J."/>
            <person name="Thomas B.C."/>
            <person name="Singh A."/>
            <person name="Wilkins M.J."/>
            <person name="Karaoz U."/>
            <person name="Brodie E.L."/>
            <person name="Williams K.H."/>
            <person name="Hubbard S.S."/>
            <person name="Banfield J.F."/>
        </authorList>
    </citation>
    <scope>NUCLEOTIDE SEQUENCE [LARGE SCALE GENOMIC DNA]</scope>
</reference>
<dbReference type="AlphaFoldDB" id="A0A1G2HS18"/>
<dbReference type="GO" id="GO:0015074">
    <property type="term" value="P:DNA integration"/>
    <property type="evidence" value="ECO:0007669"/>
    <property type="project" value="UniProtKB-KW"/>
</dbReference>
<dbReference type="Gene3D" id="3.40.50.1390">
    <property type="entry name" value="Resolvase, N-terminal catalytic domain"/>
    <property type="match status" value="1"/>
</dbReference>
<dbReference type="PROSITE" id="PS51736">
    <property type="entry name" value="RECOMBINASES_3"/>
    <property type="match status" value="1"/>
</dbReference>
<dbReference type="Pfam" id="PF00239">
    <property type="entry name" value="Resolvase"/>
    <property type="match status" value="1"/>
</dbReference>
<dbReference type="InterPro" id="IPR006118">
    <property type="entry name" value="Recombinase_CS"/>
</dbReference>
<evidence type="ECO:0000256" key="5">
    <source>
        <dbReference type="PROSITE-ProRule" id="PRU10137"/>
    </source>
</evidence>
<evidence type="ECO:0000256" key="6">
    <source>
        <dbReference type="SAM" id="Coils"/>
    </source>
</evidence>
<comment type="caution">
    <text evidence="8">The sequence shown here is derived from an EMBL/GenBank/DDBJ whole genome shotgun (WGS) entry which is preliminary data.</text>
</comment>
<keyword evidence="6" id="KW-0175">Coiled coil</keyword>
<dbReference type="GO" id="GO:0000150">
    <property type="term" value="F:DNA strand exchange activity"/>
    <property type="evidence" value="ECO:0007669"/>
    <property type="project" value="InterPro"/>
</dbReference>
<dbReference type="PANTHER" id="PTHR30461:SF2">
    <property type="entry name" value="SERINE RECOMBINASE PINE-RELATED"/>
    <property type="match status" value="1"/>
</dbReference>
<evidence type="ECO:0000256" key="3">
    <source>
        <dbReference type="ARBA" id="ARBA00023172"/>
    </source>
</evidence>
<keyword evidence="2" id="KW-0238">DNA-binding</keyword>
<dbReference type="CDD" id="cd00338">
    <property type="entry name" value="Ser_Recombinase"/>
    <property type="match status" value="1"/>
</dbReference>
<dbReference type="InterPro" id="IPR006119">
    <property type="entry name" value="Resolv_N"/>
</dbReference>
<dbReference type="SUPFAM" id="SSF53041">
    <property type="entry name" value="Resolvase-like"/>
    <property type="match status" value="1"/>
</dbReference>
<dbReference type="Gene3D" id="3.90.1750.20">
    <property type="entry name" value="Putative Large Serine Recombinase, Chain B, Domain 2"/>
    <property type="match status" value="1"/>
</dbReference>
<evidence type="ECO:0000256" key="4">
    <source>
        <dbReference type="PIRSR" id="PIRSR606118-50"/>
    </source>
</evidence>
<dbReference type="PANTHER" id="PTHR30461">
    <property type="entry name" value="DNA-INVERTASE FROM LAMBDOID PROPHAGE"/>
    <property type="match status" value="1"/>
</dbReference>
<dbReference type="InterPro" id="IPR038109">
    <property type="entry name" value="DNA_bind_recomb_sf"/>
</dbReference>
<organism evidence="8 9">
    <name type="scientific">Candidatus Staskawiczbacteria bacterium RIFCSPHIGHO2_01_FULL_41_41</name>
    <dbReference type="NCBI Taxonomy" id="1802203"/>
    <lineage>
        <taxon>Bacteria</taxon>
        <taxon>Candidatus Staskawicziibacteriota</taxon>
    </lineage>
</organism>
<dbReference type="Proteomes" id="UP000178774">
    <property type="component" value="Unassembled WGS sequence"/>
</dbReference>
<feature type="active site" description="O-(5'-phospho-DNA)-serine intermediate" evidence="4 5">
    <location>
        <position position="11"/>
    </location>
</feature>
<sequence>MTKGIIYIRVSSEEQTKGTSLDDQENRCRKYCKDNNIEVLDVFREEGVSAKTTDRKKLLEAMEFCRKNKGRMEFFVVWKVDRFARNTEDHFAVKKILADSGVSLKSVTEPIGKDPSEALFETILAGFAQFDNAIRKQRCSNGMLARLRQGIYPWHPPVGYTALGAKKRGEKKTGPDPIDENIFPILQKGLRAYSEGNFNSQVELAGMLDKWGLAKIRGKKTTSQFVDRIIGRHLPFYMGVLIDPETNEEILGLHKPMITKQEAYKIRLIRAGKLTNNFKRDVYNPNFPLRRTVMCLECNKALTGSISKGNGGNYAYYHCRTKGCPIYGKGVAKKELEEQFITHLEEITPKDKWFTIYQETVMSIWQEKGKSFELDAVNYQKQLDGLLQKKKKIQDLLEDNTYTKEDGKERLAEVENQIMASKISLSEANIEKFDIETALTYATNFIKNLGRQWIDLAPQLRPRFQKLVFPEGIPYSREKGFGTAKLGLIYEQIKQFDGKKSQDVDIAGKTLNRLQVYLLKFWDYYQSSPALQKSLSNA</sequence>
<gene>
    <name evidence="8" type="ORF">A2822_01105</name>
</gene>
<dbReference type="PROSITE" id="PS00397">
    <property type="entry name" value="RECOMBINASES_1"/>
    <property type="match status" value="1"/>
</dbReference>
<dbReference type="SMART" id="SM00857">
    <property type="entry name" value="Resolvase"/>
    <property type="match status" value="1"/>
</dbReference>
<evidence type="ECO:0000259" key="7">
    <source>
        <dbReference type="PROSITE" id="PS51736"/>
    </source>
</evidence>
<dbReference type="EMBL" id="MHOP01000026">
    <property type="protein sequence ID" value="OGZ65189.1"/>
    <property type="molecule type" value="Genomic_DNA"/>
</dbReference>
<protein>
    <recommendedName>
        <fullName evidence="7">Resolvase/invertase-type recombinase catalytic domain-containing protein</fullName>
    </recommendedName>
</protein>